<proteinExistence type="predicted"/>
<dbReference type="Pfam" id="PF11845">
    <property type="entry name" value="Tll0287-like"/>
    <property type="match status" value="1"/>
</dbReference>
<dbReference type="AlphaFoldDB" id="A0A7U6JH90"/>
<dbReference type="InterPro" id="IPR000160">
    <property type="entry name" value="GGDEF_dom"/>
</dbReference>
<dbReference type="InterPro" id="IPR043128">
    <property type="entry name" value="Rev_trsase/Diguanyl_cyclase"/>
</dbReference>
<dbReference type="Gene3D" id="3.30.70.270">
    <property type="match status" value="1"/>
</dbReference>
<dbReference type="CDD" id="cd01948">
    <property type="entry name" value="EAL"/>
    <property type="match status" value="1"/>
</dbReference>
<evidence type="ECO:0000259" key="4">
    <source>
        <dbReference type="PROSITE" id="PS50883"/>
    </source>
</evidence>
<dbReference type="EMBL" id="AP012273">
    <property type="protein sequence ID" value="BAO43552.1"/>
    <property type="molecule type" value="Genomic_DNA"/>
</dbReference>
<dbReference type="SUPFAM" id="SSF55785">
    <property type="entry name" value="PYP-like sensor domain (PAS domain)"/>
    <property type="match status" value="1"/>
</dbReference>
<feature type="transmembrane region" description="Helical" evidence="2">
    <location>
        <begin position="14"/>
        <end position="34"/>
    </location>
</feature>
<evidence type="ECO:0000259" key="3">
    <source>
        <dbReference type="PROSITE" id="PS50112"/>
    </source>
</evidence>
<feature type="domain" description="GGDEF" evidence="5">
    <location>
        <begin position="415"/>
        <end position="548"/>
    </location>
</feature>
<dbReference type="Pfam" id="PF13426">
    <property type="entry name" value="PAS_9"/>
    <property type="match status" value="1"/>
</dbReference>
<dbReference type="PROSITE" id="PS50887">
    <property type="entry name" value="GGDEF"/>
    <property type="match status" value="1"/>
</dbReference>
<dbReference type="Gene3D" id="3.20.20.450">
    <property type="entry name" value="EAL domain"/>
    <property type="match status" value="1"/>
</dbReference>
<evidence type="ECO:0000313" key="7">
    <source>
        <dbReference type="Proteomes" id="UP000031631"/>
    </source>
</evidence>
<protein>
    <submittedName>
        <fullName evidence="6">Signal transduction protein</fullName>
    </submittedName>
</protein>
<dbReference type="InterPro" id="IPR021796">
    <property type="entry name" value="Tll0287-like_dom"/>
</dbReference>
<dbReference type="SMART" id="SM00267">
    <property type="entry name" value="GGDEF"/>
    <property type="match status" value="1"/>
</dbReference>
<dbReference type="SUPFAM" id="SSF141868">
    <property type="entry name" value="EAL domain-like"/>
    <property type="match status" value="1"/>
</dbReference>
<dbReference type="CDD" id="cd01949">
    <property type="entry name" value="GGDEF"/>
    <property type="match status" value="1"/>
</dbReference>
<dbReference type="PROSITE" id="PS50883">
    <property type="entry name" value="EAL"/>
    <property type="match status" value="1"/>
</dbReference>
<feature type="domain" description="EAL" evidence="4">
    <location>
        <begin position="560"/>
        <end position="817"/>
    </location>
</feature>
<accession>A0A7U6JH90</accession>
<gene>
    <name evidence="6" type="ORF">TBH_C0614</name>
</gene>
<dbReference type="InterPro" id="IPR035919">
    <property type="entry name" value="EAL_sf"/>
</dbReference>
<organism evidence="6 7">
    <name type="scientific">Thiolapillus brandeum</name>
    <dbReference type="NCBI Taxonomy" id="1076588"/>
    <lineage>
        <taxon>Bacteria</taxon>
        <taxon>Pseudomonadati</taxon>
        <taxon>Pseudomonadota</taxon>
        <taxon>Gammaproteobacteria</taxon>
        <taxon>Chromatiales</taxon>
        <taxon>Sedimenticolaceae</taxon>
        <taxon>Thiolapillus</taxon>
    </lineage>
</organism>
<dbReference type="SMART" id="SM00052">
    <property type="entry name" value="EAL"/>
    <property type="match status" value="1"/>
</dbReference>
<dbReference type="Pfam" id="PF00990">
    <property type="entry name" value="GGDEF"/>
    <property type="match status" value="1"/>
</dbReference>
<dbReference type="RefSeq" id="WP_052469833.1">
    <property type="nucleotide sequence ID" value="NZ_AP012273.1"/>
</dbReference>
<dbReference type="FunFam" id="3.30.70.270:FF:000001">
    <property type="entry name" value="Diguanylate cyclase domain protein"/>
    <property type="match status" value="1"/>
</dbReference>
<evidence type="ECO:0000256" key="2">
    <source>
        <dbReference type="SAM" id="Phobius"/>
    </source>
</evidence>
<evidence type="ECO:0000313" key="6">
    <source>
        <dbReference type="EMBL" id="BAO43552.1"/>
    </source>
</evidence>
<dbReference type="GO" id="GO:0003824">
    <property type="term" value="F:catalytic activity"/>
    <property type="evidence" value="ECO:0007669"/>
    <property type="project" value="UniProtKB-ARBA"/>
</dbReference>
<dbReference type="InterPro" id="IPR035965">
    <property type="entry name" value="PAS-like_dom_sf"/>
</dbReference>
<evidence type="ECO:0000256" key="1">
    <source>
        <dbReference type="ARBA" id="ARBA00001946"/>
    </source>
</evidence>
<dbReference type="PROSITE" id="PS50112">
    <property type="entry name" value="PAS"/>
    <property type="match status" value="1"/>
</dbReference>
<keyword evidence="7" id="KW-1185">Reference proteome</keyword>
<dbReference type="OrthoDB" id="9787514at2"/>
<keyword evidence="2" id="KW-0812">Transmembrane</keyword>
<dbReference type="Pfam" id="PF00563">
    <property type="entry name" value="EAL"/>
    <property type="match status" value="1"/>
</dbReference>
<dbReference type="SUPFAM" id="SSF55073">
    <property type="entry name" value="Nucleotide cyclase"/>
    <property type="match status" value="1"/>
</dbReference>
<dbReference type="InterPro" id="IPR000014">
    <property type="entry name" value="PAS"/>
</dbReference>
<dbReference type="InterPro" id="IPR029787">
    <property type="entry name" value="Nucleotide_cyclase"/>
</dbReference>
<keyword evidence="2" id="KW-1133">Transmembrane helix</keyword>
<dbReference type="InterPro" id="IPR001633">
    <property type="entry name" value="EAL_dom"/>
</dbReference>
<evidence type="ECO:0000259" key="5">
    <source>
        <dbReference type="PROSITE" id="PS50887"/>
    </source>
</evidence>
<comment type="cofactor">
    <cofactor evidence="1">
        <name>Mg(2+)</name>
        <dbReference type="ChEBI" id="CHEBI:18420"/>
    </cofactor>
</comment>
<dbReference type="NCBIfam" id="TIGR00254">
    <property type="entry name" value="GGDEF"/>
    <property type="match status" value="1"/>
</dbReference>
<dbReference type="SMART" id="SM00091">
    <property type="entry name" value="PAS"/>
    <property type="match status" value="1"/>
</dbReference>
<feature type="domain" description="PAS" evidence="3">
    <location>
        <begin position="256"/>
        <end position="327"/>
    </location>
</feature>
<dbReference type="Gene3D" id="3.30.450.20">
    <property type="entry name" value="PAS domain"/>
    <property type="match status" value="1"/>
</dbReference>
<dbReference type="KEGG" id="tbn:TBH_C0614"/>
<dbReference type="Proteomes" id="UP000031631">
    <property type="component" value="Chromosome"/>
</dbReference>
<feature type="transmembrane region" description="Helical" evidence="2">
    <location>
        <begin position="219"/>
        <end position="239"/>
    </location>
</feature>
<keyword evidence="2" id="KW-0472">Membrane</keyword>
<dbReference type="PANTHER" id="PTHR44757:SF4">
    <property type="entry name" value="DIGUANYLATE CYCLASE DGCE-RELATED"/>
    <property type="match status" value="1"/>
</dbReference>
<dbReference type="PANTHER" id="PTHR44757">
    <property type="entry name" value="DIGUANYLATE CYCLASE DGCP"/>
    <property type="match status" value="1"/>
</dbReference>
<dbReference type="InterPro" id="IPR052155">
    <property type="entry name" value="Biofilm_reg_signaling"/>
</dbReference>
<reference evidence="6 7" key="1">
    <citation type="journal article" date="2014" name="PLoS ONE">
        <title>Physiological and genomic features of a novel sulfur-oxidizing gammaproteobacterium belonging to a previously uncultivated symbiotic lineage isolated from a hydrothermal vent.</title>
        <authorList>
            <person name="Nunoura T."/>
            <person name="Takaki Y."/>
            <person name="Kazama H."/>
            <person name="Kakuta J."/>
            <person name="Shimamura S."/>
            <person name="Makita H."/>
            <person name="Hirai M."/>
            <person name="Miyazaki M."/>
            <person name="Takai K."/>
        </authorList>
    </citation>
    <scope>NUCLEOTIDE SEQUENCE [LARGE SCALE GENOMIC DNA]</scope>
    <source>
        <strain evidence="6 7">Hiromi1</strain>
    </source>
</reference>
<dbReference type="CDD" id="cd00130">
    <property type="entry name" value="PAS"/>
    <property type="match status" value="1"/>
</dbReference>
<dbReference type="NCBIfam" id="TIGR00229">
    <property type="entry name" value="sensory_box"/>
    <property type="match status" value="1"/>
</dbReference>
<sequence length="821" mass="91818">MRINSLDQSSPQRFILVLGILWTISILLIAAWTISAEMNSTLTLATIEARAYFNKDQAIRLWATQHGRIYVPETADYPPDPNLSHIPERDIVTPSGIALTLINPARIIRELDTGYGHLYGVTGRVTSLTPLAAENTPDAWETGALKRLYNGEQEVLEFTRIDGEEYLRLMQPLIANEGCLLCHKNQGFEIGKPGGGIGIKLPMKDLRAHEAKATTSKSIILLALWLIGIISLIIGARVLRTHAKVRQQMLDELTQSEKRKSAIVETALDCIITIDKHDCILEFNPAAERTFGYSRQEVLGKRMGEILVPPSLREMHYKGLRRQLQSGKSTILGTRIETTALHADGSEFPVELAITRIDEGEHILFTAYLRNIAESRKMAEQLLFQANHDFLTNLLNRHSFEQSLQELLDNSSNTSKHCLMYLDLDRFKLINDSCGHAAGDELLRQLASLLQNNIRDQDILGRLGGDEFGLILANCPLDCAMKIGNSLLTAARDYRFYWENKIFSIGLSIGLVVIANRNQPITELLRLADAACYRAKEEGRNRISITNQTDDEALHKQRGEIDWINSIESAFDQGRFLLYQQPIIKVDAVPGAPPLAMEILLRMEDPDDNLITPDNFLPPAERYNLISVIDRWVVRGTFHWLATHPDPASLPSLITINLSGASVADPLFLDFILEQLHTPNLPINKICLEITETVAITNLSRARRFISELREAGCLFALDDFGSGMSSYGYLKDLPVDFLKIDGKFVHEMDKDPISLAMVRSINEIGQLMGKKTIAEFVANQKIMDQLKMIGVDYAQGFYIGRPAPLNDLLPGKTQAPPKAG</sequence>
<name>A0A7U6JH90_9GAMM</name>